<organism evidence="1 2">
    <name type="scientific">Mycolicibacillus koreensis</name>
    <dbReference type="NCBI Taxonomy" id="1069220"/>
    <lineage>
        <taxon>Bacteria</taxon>
        <taxon>Bacillati</taxon>
        <taxon>Actinomycetota</taxon>
        <taxon>Actinomycetes</taxon>
        <taxon>Mycobacteriales</taxon>
        <taxon>Mycobacteriaceae</taxon>
        <taxon>Mycolicibacillus</taxon>
    </lineage>
</organism>
<dbReference type="Proteomes" id="UP000193577">
    <property type="component" value="Unassembled WGS sequence"/>
</dbReference>
<accession>A0A7I7SF42</accession>
<dbReference type="EMBL" id="NCXO01000060">
    <property type="protein sequence ID" value="OSC26951.1"/>
    <property type="molecule type" value="Genomic_DNA"/>
</dbReference>
<keyword evidence="2" id="KW-1185">Reference proteome</keyword>
<name>A0A7I7SF42_9MYCO</name>
<evidence type="ECO:0000313" key="1">
    <source>
        <dbReference type="EMBL" id="OSC26951.1"/>
    </source>
</evidence>
<sequence length="227" mass="24394">MRHRGWILAGAALAVTVIVVAVLGVGKARRPQAPPVAALPTCDQVYAWPGVQDAVVTAFADTWPFHERDEPEQRTVTNCSINASFPVFDWDARPAGTPHSRLLIVLVEAIPPDADPDWDRHACDETPTTSEPVDEPGLGEEAYGCWAADDFGGYQYLHRYLHVRTGGLGLLLSLSGADYGPLDDPAVTAGLRADLERNARCIIEPVVNGLGGEVDHHGQCGDVGRDV</sequence>
<protein>
    <submittedName>
        <fullName evidence="1">Uncharacterized protein</fullName>
    </submittedName>
</protein>
<dbReference type="RefSeq" id="WP_085305511.1">
    <property type="nucleotide sequence ID" value="NZ_AP022594.1"/>
</dbReference>
<reference evidence="1 2" key="1">
    <citation type="submission" date="2017-04" db="EMBL/GenBank/DDBJ databases">
        <title>The new phylogeny of genus Mycobacterium.</title>
        <authorList>
            <person name="Tortoli E."/>
            <person name="Trovato A."/>
            <person name="Cirillo D.M."/>
        </authorList>
    </citation>
    <scope>NUCLEOTIDE SEQUENCE [LARGE SCALE GENOMIC DNA]</scope>
    <source>
        <strain evidence="1 2">KCTC 19819</strain>
    </source>
</reference>
<comment type="caution">
    <text evidence="1">The sequence shown here is derived from an EMBL/GenBank/DDBJ whole genome shotgun (WGS) entry which is preliminary data.</text>
</comment>
<evidence type="ECO:0000313" key="2">
    <source>
        <dbReference type="Proteomes" id="UP000193577"/>
    </source>
</evidence>
<proteinExistence type="predicted"/>
<dbReference type="AlphaFoldDB" id="A0A7I7SF42"/>
<gene>
    <name evidence="1" type="ORF">B8W67_18285</name>
</gene>